<feature type="region of interest" description="Disordered" evidence="7">
    <location>
        <begin position="325"/>
        <end position="422"/>
    </location>
</feature>
<feature type="compositionally biased region" description="Low complexity" evidence="7">
    <location>
        <begin position="159"/>
        <end position="192"/>
    </location>
</feature>
<evidence type="ECO:0000256" key="5">
    <source>
        <dbReference type="ARBA" id="ARBA00023242"/>
    </source>
</evidence>
<evidence type="ECO:0000256" key="3">
    <source>
        <dbReference type="ARBA" id="ARBA00023125"/>
    </source>
</evidence>
<dbReference type="Gene3D" id="6.10.250.2430">
    <property type="match status" value="1"/>
</dbReference>
<feature type="compositionally biased region" description="Polar residues" evidence="7">
    <location>
        <begin position="325"/>
        <end position="335"/>
    </location>
</feature>
<evidence type="ECO:0000256" key="4">
    <source>
        <dbReference type="ARBA" id="ARBA00023163"/>
    </source>
</evidence>
<evidence type="ECO:0000313" key="9">
    <source>
        <dbReference type="Proteomes" id="UP000242814"/>
    </source>
</evidence>
<name>A0A1D2J562_PARBR</name>
<feature type="compositionally biased region" description="Polar residues" evidence="7">
    <location>
        <begin position="193"/>
        <end position="205"/>
    </location>
</feature>
<dbReference type="GO" id="GO:0005634">
    <property type="term" value="C:nucleus"/>
    <property type="evidence" value="ECO:0007669"/>
    <property type="project" value="UniProtKB-SubCell"/>
</dbReference>
<dbReference type="InterPro" id="IPR001289">
    <property type="entry name" value="NFYA"/>
</dbReference>
<feature type="non-terminal residue" evidence="8">
    <location>
        <position position="1"/>
    </location>
</feature>
<feature type="region of interest" description="Disordered" evidence="7">
    <location>
        <begin position="109"/>
        <end position="244"/>
    </location>
</feature>
<comment type="function">
    <text evidence="6">Component of the sequence-specific heterotrimeric transcription factor (NF-Y) which specifically recognizes a 5'-CCAAT-3' box motif found in the promoters of its target genes.</text>
</comment>
<evidence type="ECO:0000256" key="1">
    <source>
        <dbReference type="ARBA" id="ARBA00004123"/>
    </source>
</evidence>
<dbReference type="Pfam" id="PF02045">
    <property type="entry name" value="CBFB_NFYA"/>
    <property type="match status" value="1"/>
</dbReference>
<organism evidence="8 9">
    <name type="scientific">Paracoccidioides brasiliensis</name>
    <dbReference type="NCBI Taxonomy" id="121759"/>
    <lineage>
        <taxon>Eukaryota</taxon>
        <taxon>Fungi</taxon>
        <taxon>Dikarya</taxon>
        <taxon>Ascomycota</taxon>
        <taxon>Pezizomycotina</taxon>
        <taxon>Eurotiomycetes</taxon>
        <taxon>Eurotiomycetidae</taxon>
        <taxon>Onygenales</taxon>
        <taxon>Ajellomycetaceae</taxon>
        <taxon>Paracoccidioides</taxon>
    </lineage>
</organism>
<dbReference type="PRINTS" id="PR00616">
    <property type="entry name" value="CCAATSUBUNTB"/>
</dbReference>
<dbReference type="PANTHER" id="PTHR12632">
    <property type="entry name" value="TRANSCRIPTION FACTOR NF-Y ALPHA-RELATED"/>
    <property type="match status" value="1"/>
</dbReference>
<proteinExistence type="inferred from homology"/>
<dbReference type="GO" id="GO:0003677">
    <property type="term" value="F:DNA binding"/>
    <property type="evidence" value="ECO:0007669"/>
    <property type="project" value="UniProtKB-KW"/>
</dbReference>
<keyword evidence="3 6" id="KW-0238">DNA-binding</keyword>
<keyword evidence="4 6" id="KW-0804">Transcription</keyword>
<dbReference type="VEuPathDB" id="FungiDB:PABG_03736"/>
<dbReference type="Proteomes" id="UP000242814">
    <property type="component" value="Unassembled WGS sequence"/>
</dbReference>
<dbReference type="PROSITE" id="PS51152">
    <property type="entry name" value="NFYA_HAP2_2"/>
    <property type="match status" value="1"/>
</dbReference>
<dbReference type="VEuPathDB" id="FungiDB:PADG_00091"/>
<feature type="compositionally biased region" description="Polar residues" evidence="7">
    <location>
        <begin position="145"/>
        <end position="158"/>
    </location>
</feature>
<comment type="subcellular location">
    <subcellularLocation>
        <location evidence="1 6">Nucleus</location>
    </subcellularLocation>
</comment>
<evidence type="ECO:0000256" key="7">
    <source>
        <dbReference type="SAM" id="MobiDB-lite"/>
    </source>
</evidence>
<feature type="compositionally biased region" description="Polar residues" evidence="7">
    <location>
        <begin position="41"/>
        <end position="63"/>
    </location>
</feature>
<keyword evidence="5 6" id="KW-0539">Nucleus</keyword>
<accession>A0A1D2J562</accession>
<comment type="subunit">
    <text evidence="6">Heterotrimer.</text>
</comment>
<feature type="region of interest" description="Disordered" evidence="7">
    <location>
        <begin position="275"/>
        <end position="305"/>
    </location>
</feature>
<feature type="compositionally biased region" description="Low complexity" evidence="7">
    <location>
        <begin position="393"/>
        <end position="404"/>
    </location>
</feature>
<evidence type="ECO:0000256" key="2">
    <source>
        <dbReference type="ARBA" id="ARBA00023015"/>
    </source>
</evidence>
<comment type="caution">
    <text evidence="8">The sequence shown here is derived from an EMBL/GenBank/DDBJ whole genome shotgun (WGS) entry which is preliminary data.</text>
</comment>
<evidence type="ECO:0000313" key="8">
    <source>
        <dbReference type="EMBL" id="ODH13395.1"/>
    </source>
</evidence>
<keyword evidence="2 6" id="KW-0805">Transcription regulation</keyword>
<feature type="compositionally biased region" description="Low complexity" evidence="7">
    <location>
        <begin position="340"/>
        <end position="355"/>
    </location>
</feature>
<protein>
    <recommendedName>
        <fullName evidence="6">Transcriptional activator HAP2</fullName>
    </recommendedName>
</protein>
<evidence type="ECO:0000256" key="6">
    <source>
        <dbReference type="RuleBase" id="RU367155"/>
    </source>
</evidence>
<feature type="region of interest" description="Disordered" evidence="7">
    <location>
        <begin position="1"/>
        <end position="63"/>
    </location>
</feature>
<dbReference type="EMBL" id="LZYO01000498">
    <property type="protein sequence ID" value="ODH13395.1"/>
    <property type="molecule type" value="Genomic_DNA"/>
</dbReference>
<sequence>HPHASSHMPTYQTSPSNAGPPVGSITSPTNPQAHMQHPHQNHQSSPILPSQSHYQQTQNAPGQVHQQINFPQQYAQIPQSYGITPTQAAAAAAAMATAAAAGHNHTYYQPMHQDSMGGAMPPGARGSPRLPSSQVKNERHPRSPPQVSGQMPPLSNQVQMPQNPSIPQPQSQQQQQQQQQQQRRMSQQISSPHIQNSQTTLNHSMQRPPPGPSPMAAPSQHPHSHPHQPPPHQQNQPSPEMVTGAGAAEESPLYVNAKQFHRILKRRVARQKLEDQLRLTSKGRKPYLHESRHNHAMRRPRGPGGRFLTAEEVAQMEKNANVNATGIENIPNNNHESGKVNNNSNSNAHGNAAQGHGDGGGGVSNVHPGQKRKASAMGNIQQAHGGSGKKSKSAAAAAAAAAAAQRRPSTNVDSDGDGDDDG</sequence>
<dbReference type="GO" id="GO:0003700">
    <property type="term" value="F:DNA-binding transcription factor activity"/>
    <property type="evidence" value="ECO:0007669"/>
    <property type="project" value="UniProtKB-UniRule"/>
</dbReference>
<feature type="compositionally biased region" description="Polar residues" evidence="7">
    <location>
        <begin position="7"/>
        <end position="17"/>
    </location>
</feature>
<dbReference type="SMART" id="SM00521">
    <property type="entry name" value="CBF"/>
    <property type="match status" value="1"/>
</dbReference>
<comment type="similarity">
    <text evidence="6">Belongs to the NFYA/HAP2 subunit family.</text>
</comment>
<dbReference type="AlphaFoldDB" id="A0A1D2J562"/>
<reference evidence="8 9" key="1">
    <citation type="submission" date="2016-06" db="EMBL/GenBank/DDBJ databases">
        <authorList>
            <person name="Kjaerup R.B."/>
            <person name="Dalgaard T.S."/>
            <person name="Juul-Madsen H.R."/>
        </authorList>
    </citation>
    <scope>NUCLEOTIDE SEQUENCE [LARGE SCALE GENOMIC DNA]</scope>
    <source>
        <strain evidence="8 9">Pb300</strain>
    </source>
</reference>
<gene>
    <name evidence="8" type="ORF">ACO22_07301</name>
</gene>
<feature type="compositionally biased region" description="Polar residues" evidence="7">
    <location>
        <begin position="24"/>
        <end position="33"/>
    </location>
</feature>